<keyword evidence="1" id="KW-0805">Transcription regulation</keyword>
<evidence type="ECO:0000313" key="6">
    <source>
        <dbReference type="Proteomes" id="UP000325161"/>
    </source>
</evidence>
<dbReference type="SUPFAM" id="SSF48008">
    <property type="entry name" value="GntR ligand-binding domain-like"/>
    <property type="match status" value="1"/>
</dbReference>
<dbReference type="KEGG" id="pacr:FXN63_04430"/>
<evidence type="ECO:0000259" key="4">
    <source>
        <dbReference type="PROSITE" id="PS50949"/>
    </source>
</evidence>
<dbReference type="AlphaFoldDB" id="A0A5C0ASY5"/>
<organism evidence="5 6">
    <name type="scientific">Pigmentiphaga aceris</name>
    <dbReference type="NCBI Taxonomy" id="1940612"/>
    <lineage>
        <taxon>Bacteria</taxon>
        <taxon>Pseudomonadati</taxon>
        <taxon>Pseudomonadota</taxon>
        <taxon>Betaproteobacteria</taxon>
        <taxon>Burkholderiales</taxon>
        <taxon>Alcaligenaceae</taxon>
        <taxon>Pigmentiphaga</taxon>
    </lineage>
</organism>
<protein>
    <submittedName>
        <fullName evidence="5">GntR family transcriptional regulator</fullName>
    </submittedName>
</protein>
<evidence type="ECO:0000256" key="1">
    <source>
        <dbReference type="ARBA" id="ARBA00023015"/>
    </source>
</evidence>
<dbReference type="PANTHER" id="PTHR43537:SF45">
    <property type="entry name" value="GNTR FAMILY REGULATORY PROTEIN"/>
    <property type="match status" value="1"/>
</dbReference>
<dbReference type="InterPro" id="IPR036390">
    <property type="entry name" value="WH_DNA-bd_sf"/>
</dbReference>
<gene>
    <name evidence="5" type="ORF">FXN63_04430</name>
</gene>
<dbReference type="EMBL" id="CP043046">
    <property type="protein sequence ID" value="QEI05165.1"/>
    <property type="molecule type" value="Genomic_DNA"/>
</dbReference>
<dbReference type="Gene3D" id="1.10.10.10">
    <property type="entry name" value="Winged helix-like DNA-binding domain superfamily/Winged helix DNA-binding domain"/>
    <property type="match status" value="1"/>
</dbReference>
<dbReference type="PANTHER" id="PTHR43537">
    <property type="entry name" value="TRANSCRIPTIONAL REGULATOR, GNTR FAMILY"/>
    <property type="match status" value="1"/>
</dbReference>
<keyword evidence="2" id="KW-0238">DNA-binding</keyword>
<feature type="domain" description="HTH gntR-type" evidence="4">
    <location>
        <begin position="1"/>
        <end position="67"/>
    </location>
</feature>
<dbReference type="GO" id="GO:0003677">
    <property type="term" value="F:DNA binding"/>
    <property type="evidence" value="ECO:0007669"/>
    <property type="project" value="UniProtKB-KW"/>
</dbReference>
<dbReference type="Pfam" id="PF00392">
    <property type="entry name" value="GntR"/>
    <property type="match status" value="1"/>
</dbReference>
<dbReference type="OrthoDB" id="8960174at2"/>
<evidence type="ECO:0000313" key="5">
    <source>
        <dbReference type="EMBL" id="QEI05165.1"/>
    </source>
</evidence>
<dbReference type="SUPFAM" id="SSF46785">
    <property type="entry name" value="Winged helix' DNA-binding domain"/>
    <property type="match status" value="1"/>
</dbReference>
<dbReference type="InterPro" id="IPR036388">
    <property type="entry name" value="WH-like_DNA-bd_sf"/>
</dbReference>
<dbReference type="GO" id="GO:0003700">
    <property type="term" value="F:DNA-binding transcription factor activity"/>
    <property type="evidence" value="ECO:0007669"/>
    <property type="project" value="InterPro"/>
</dbReference>
<dbReference type="RefSeq" id="WP_148813208.1">
    <property type="nucleotide sequence ID" value="NZ_CP043046.1"/>
</dbReference>
<dbReference type="Pfam" id="PF07729">
    <property type="entry name" value="FCD"/>
    <property type="match status" value="1"/>
</dbReference>
<dbReference type="SMART" id="SM00895">
    <property type="entry name" value="FCD"/>
    <property type="match status" value="1"/>
</dbReference>
<dbReference type="SMART" id="SM00345">
    <property type="entry name" value="HTH_GNTR"/>
    <property type="match status" value="1"/>
</dbReference>
<dbReference type="CDD" id="cd07377">
    <property type="entry name" value="WHTH_GntR"/>
    <property type="match status" value="1"/>
</dbReference>
<evidence type="ECO:0000256" key="3">
    <source>
        <dbReference type="ARBA" id="ARBA00023163"/>
    </source>
</evidence>
<name>A0A5C0ASY5_9BURK</name>
<dbReference type="Gene3D" id="1.20.120.530">
    <property type="entry name" value="GntR ligand-binding domain-like"/>
    <property type="match status" value="1"/>
</dbReference>
<keyword evidence="3" id="KW-0804">Transcription</keyword>
<dbReference type="Proteomes" id="UP000325161">
    <property type="component" value="Chromosome"/>
</dbReference>
<dbReference type="InterPro" id="IPR011711">
    <property type="entry name" value="GntR_C"/>
</dbReference>
<keyword evidence="6" id="KW-1185">Reference proteome</keyword>
<dbReference type="InterPro" id="IPR008920">
    <property type="entry name" value="TF_FadR/GntR_C"/>
</dbReference>
<sequence>MSDHSIDLQILELIRAEPLPADSHLPAQMLADRLRVSRSPVNEALATLQAKGVLRREPNRGYFVNALSADQLAQLAGQLRDSDQDVVSQAYFRIADDRLRDALPETFSEALIKTRYGLTSTQLNAVLARVASEGWAEKKPGYGWTFSSMLTTADSLLQSYRLRLALEPAALLEPGYRLDPQVLARCRAAEQHLLNGGIDTDSPDQLHERGVRFHESLVAGSGNPFFIDTVRRVNRVRRLLSYRSMQDRKRYTEHCKQHLHLLDLLEQERNEDAAEAMRHHLSSTLRNLSNIRDILKP</sequence>
<evidence type="ECO:0000256" key="2">
    <source>
        <dbReference type="ARBA" id="ARBA00023125"/>
    </source>
</evidence>
<reference evidence="5 6" key="1">
    <citation type="submission" date="2019-08" db="EMBL/GenBank/DDBJ databases">
        <title>Amphibian skin-associated Pigmentiphaga: genome sequence and occurrence across geography and hosts.</title>
        <authorList>
            <person name="Bletz M.C."/>
            <person name="Bunk B."/>
            <person name="Sproeer C."/>
            <person name="Biwer P."/>
            <person name="Reiter S."/>
            <person name="Rabemananjara F.C.E."/>
            <person name="Schulz S."/>
            <person name="Overmann J."/>
            <person name="Vences M."/>
        </authorList>
    </citation>
    <scope>NUCLEOTIDE SEQUENCE [LARGE SCALE GENOMIC DNA]</scope>
    <source>
        <strain evidence="5 6">Mada1488</strain>
    </source>
</reference>
<dbReference type="PROSITE" id="PS50949">
    <property type="entry name" value="HTH_GNTR"/>
    <property type="match status" value="1"/>
</dbReference>
<dbReference type="InterPro" id="IPR000524">
    <property type="entry name" value="Tscrpt_reg_HTH_GntR"/>
</dbReference>
<accession>A0A5C0ASY5</accession>
<proteinExistence type="predicted"/>